<protein>
    <submittedName>
        <fullName evidence="1">Tol-Pal system protein TolB</fullName>
    </submittedName>
</protein>
<reference evidence="1 2" key="1">
    <citation type="journal article" date="2022" name="Plant J.">
        <title>Chromosome-level genome of Camellia lanceoleosa provides a valuable resource for understanding genome evolution and self-incompatibility.</title>
        <authorList>
            <person name="Gong W."/>
            <person name="Xiao S."/>
            <person name="Wang L."/>
            <person name="Liao Z."/>
            <person name="Chang Y."/>
            <person name="Mo W."/>
            <person name="Hu G."/>
            <person name="Li W."/>
            <person name="Zhao G."/>
            <person name="Zhu H."/>
            <person name="Hu X."/>
            <person name="Ji K."/>
            <person name="Xiang X."/>
            <person name="Song Q."/>
            <person name="Yuan D."/>
            <person name="Jin S."/>
            <person name="Zhang L."/>
        </authorList>
    </citation>
    <scope>NUCLEOTIDE SEQUENCE [LARGE SCALE GENOMIC DNA]</scope>
    <source>
        <strain evidence="1">SQ_2022a</strain>
    </source>
</reference>
<proteinExistence type="predicted"/>
<dbReference type="EMBL" id="CM045762">
    <property type="protein sequence ID" value="KAI8011121.1"/>
    <property type="molecule type" value="Genomic_DNA"/>
</dbReference>
<dbReference type="Proteomes" id="UP001060215">
    <property type="component" value="Chromosome 5"/>
</dbReference>
<accession>A0ACC0HGE9</accession>
<evidence type="ECO:0000313" key="2">
    <source>
        <dbReference type="Proteomes" id="UP001060215"/>
    </source>
</evidence>
<organism evidence="1 2">
    <name type="scientific">Camellia lanceoleosa</name>
    <dbReference type="NCBI Taxonomy" id="1840588"/>
    <lineage>
        <taxon>Eukaryota</taxon>
        <taxon>Viridiplantae</taxon>
        <taxon>Streptophyta</taxon>
        <taxon>Embryophyta</taxon>
        <taxon>Tracheophyta</taxon>
        <taxon>Spermatophyta</taxon>
        <taxon>Magnoliopsida</taxon>
        <taxon>eudicotyledons</taxon>
        <taxon>Gunneridae</taxon>
        <taxon>Pentapetalae</taxon>
        <taxon>asterids</taxon>
        <taxon>Ericales</taxon>
        <taxon>Theaceae</taxon>
        <taxon>Camellia</taxon>
    </lineage>
</organism>
<gene>
    <name evidence="1" type="ORF">LOK49_LG06G02486</name>
</gene>
<sequence>MAEKRGSIAFSATYRPPVPLDIFSCPLQTTSKQDELPMTDGVNYNYNGQEISSAALKTILKREKLASEGKEADVNSGRLTGMVFVSERQGLELLHIALRFNDNPPKVKVFCLADVFGKDNFSGVRMEDSGCIAGDNLVYVTTKDPAPDRRQPWTAVYKTNLKTAKTDRLTPSGEADLSPSVAPSGTKIAVASFQEKPGGWDGEIEDLQTDIFVMNVEKPFNRKKVVTNGGWPTWGSDNVIFFHRKEGEFWGVFRADLSNGMESRVTPDGIKAMTPAAINATTVAVATIRQKSEFLEVVRVEAQYRHIEIFDSTGQQQIIRITQNTMPKADHFNPFVIDGGKRIGYHRCTSDRLKSGEDIQRNTHKLDSPHPEVGLFRVPGIFPTFSKDGSKLAFVDNEFKAVWVADSKGMRIVYQTKGPDNVFSPVWSQNPEKDILYVNMGPSFQSKETLNICAIPDVSSGAQRRVQLTKGSNNAFPSTNPDGNFLLGTKLVFRSTRDGGDEKHKNLYIMENAQSGEYGGGEITRLTNGPWTDTHCQWSPRGDWIVFSSTRDKPEGTPEKDNGLDPGYFAVFLVKANDLSVVVRVMASGSDVAGHVNHPFFSPDGKSIVVTADLAAVSADPVSLPLFLHSVRPYGDIFTFDIDPDNINKNKNVKKFNRITHSRYENSTATWTMFSTQDPNAAWNMLLNKAFTPSCPYAHSDGGESWHMTGHLCIPKRCC</sequence>
<evidence type="ECO:0000313" key="1">
    <source>
        <dbReference type="EMBL" id="KAI8011121.1"/>
    </source>
</evidence>
<keyword evidence="2" id="KW-1185">Reference proteome</keyword>
<comment type="caution">
    <text evidence="1">The sequence shown here is derived from an EMBL/GenBank/DDBJ whole genome shotgun (WGS) entry which is preliminary data.</text>
</comment>
<name>A0ACC0HGE9_9ERIC</name>